<dbReference type="PIRSF" id="PIRSF000137">
    <property type="entry name" value="Alcohol_oxidase"/>
    <property type="match status" value="1"/>
</dbReference>
<organism evidence="6 7">
    <name type="scientific">Noviherbaspirillum sedimenti</name>
    <dbReference type="NCBI Taxonomy" id="2320865"/>
    <lineage>
        <taxon>Bacteria</taxon>
        <taxon>Pseudomonadati</taxon>
        <taxon>Pseudomonadota</taxon>
        <taxon>Betaproteobacteria</taxon>
        <taxon>Burkholderiales</taxon>
        <taxon>Oxalobacteraceae</taxon>
        <taxon>Noviherbaspirillum</taxon>
    </lineage>
</organism>
<evidence type="ECO:0000256" key="3">
    <source>
        <dbReference type="ARBA" id="ARBA00022630"/>
    </source>
</evidence>
<dbReference type="SUPFAM" id="SSF54373">
    <property type="entry name" value="FAD-linked reductases, C-terminal domain"/>
    <property type="match status" value="1"/>
</dbReference>
<dbReference type="GO" id="GO:0016614">
    <property type="term" value="F:oxidoreductase activity, acting on CH-OH group of donors"/>
    <property type="evidence" value="ECO:0007669"/>
    <property type="project" value="InterPro"/>
</dbReference>
<keyword evidence="3" id="KW-0285">Flavoprotein</keyword>
<comment type="cofactor">
    <cofactor evidence="1">
        <name>FAD</name>
        <dbReference type="ChEBI" id="CHEBI:57692"/>
    </cofactor>
</comment>
<feature type="domain" description="Glucose-methanol-choline oxidoreductase N-terminal" evidence="5">
    <location>
        <begin position="259"/>
        <end position="273"/>
    </location>
</feature>
<dbReference type="OrthoDB" id="9785276at2"/>
<dbReference type="RefSeq" id="WP_119786592.1">
    <property type="nucleotide sequence ID" value="NZ_QYUQ01000002.1"/>
</dbReference>
<dbReference type="PANTHER" id="PTHR11552">
    <property type="entry name" value="GLUCOSE-METHANOL-CHOLINE GMC OXIDOREDUCTASE"/>
    <property type="match status" value="1"/>
</dbReference>
<evidence type="ECO:0000313" key="7">
    <source>
        <dbReference type="Proteomes" id="UP000266327"/>
    </source>
</evidence>
<dbReference type="Pfam" id="PF05199">
    <property type="entry name" value="GMC_oxred_C"/>
    <property type="match status" value="1"/>
</dbReference>
<dbReference type="Gene3D" id="3.30.560.10">
    <property type="entry name" value="Glucose Oxidase, domain 3"/>
    <property type="match status" value="1"/>
</dbReference>
<dbReference type="Gene3D" id="3.50.50.60">
    <property type="entry name" value="FAD/NAD(P)-binding domain"/>
    <property type="match status" value="1"/>
</dbReference>
<dbReference type="Pfam" id="PF00732">
    <property type="entry name" value="GMC_oxred_N"/>
    <property type="match status" value="1"/>
</dbReference>
<sequence>MARIPPKEFDYIVVGAGSAGCVVASRLSEESDVSVLLIEAGGKASGLFPNMPAAFPQTLRREDLGWGFKSEPEPGLNGRQLEVRRGKALGGCSQINGMIYARGDQHDYDDWAAQGCAGWSYADVLPYFKRAESSWAGDTEYRGGSGPLGVAISNTPRLLFKDFRQSVLNAGYPAVDDYHDDLPHGVIATEMTVDKRGRRANTYRAYIQPVLQRPNLHVVSRALTTRVVIENRRAVGVEYIVDGQKTVVHARREVILSGGAYGSPQLLMLSGIGPAEQLAANGIKPVLDLPGVGRNLVEHPMLYMSFAAKPLTFENELRFDRAVISYLRWALFGTGPFASNVCGCNIFLPTDPSWNRADIQLGCPAINMGANIWAPFLKHPQQGLSLGVIMLRQDSRGHVTLRSGNPADAPRIQFNLMQERSDMDRMIRGVRAGREIYAQSPLKDIILKESLPGAAYASDAEIEAFIRQACGLTHHPVGTCKMGIHEDAVVDPELKVRGIDGLRVADASIMPDVPSGNTNAPSIMVGEKVSDLIRGRVLHPRGKQINKSQFIQETAHVV</sequence>
<dbReference type="InterPro" id="IPR036188">
    <property type="entry name" value="FAD/NAD-bd_sf"/>
</dbReference>
<accession>A0A3A3G3M1</accession>
<dbReference type="PROSITE" id="PS51257">
    <property type="entry name" value="PROKAR_LIPOPROTEIN"/>
    <property type="match status" value="1"/>
</dbReference>
<dbReference type="InterPro" id="IPR012132">
    <property type="entry name" value="GMC_OxRdtase"/>
</dbReference>
<keyword evidence="7" id="KW-1185">Reference proteome</keyword>
<dbReference type="EMBL" id="QYUQ01000002">
    <property type="protein sequence ID" value="RJG03093.1"/>
    <property type="molecule type" value="Genomic_DNA"/>
</dbReference>
<evidence type="ECO:0000256" key="1">
    <source>
        <dbReference type="ARBA" id="ARBA00001974"/>
    </source>
</evidence>
<dbReference type="Proteomes" id="UP000266327">
    <property type="component" value="Unassembled WGS sequence"/>
</dbReference>
<evidence type="ECO:0000313" key="6">
    <source>
        <dbReference type="EMBL" id="RJG03093.1"/>
    </source>
</evidence>
<dbReference type="InterPro" id="IPR007867">
    <property type="entry name" value="GMC_OxRtase_C"/>
</dbReference>
<proteinExistence type="inferred from homology"/>
<evidence type="ECO:0000256" key="2">
    <source>
        <dbReference type="ARBA" id="ARBA00010790"/>
    </source>
</evidence>
<dbReference type="PANTHER" id="PTHR11552:SF147">
    <property type="entry name" value="CHOLINE DEHYDROGENASE, MITOCHONDRIAL"/>
    <property type="match status" value="1"/>
</dbReference>
<protein>
    <submittedName>
        <fullName evidence="6">Choline dehydrogenase</fullName>
    </submittedName>
</protein>
<dbReference type="InterPro" id="IPR000172">
    <property type="entry name" value="GMC_OxRdtase_N"/>
</dbReference>
<name>A0A3A3G3M1_9BURK</name>
<evidence type="ECO:0000259" key="5">
    <source>
        <dbReference type="PROSITE" id="PS00624"/>
    </source>
</evidence>
<comment type="similarity">
    <text evidence="2">Belongs to the GMC oxidoreductase family.</text>
</comment>
<gene>
    <name evidence="6" type="ORF">D3878_17150</name>
</gene>
<dbReference type="GO" id="GO:0050660">
    <property type="term" value="F:flavin adenine dinucleotide binding"/>
    <property type="evidence" value="ECO:0007669"/>
    <property type="project" value="InterPro"/>
</dbReference>
<dbReference type="SUPFAM" id="SSF51905">
    <property type="entry name" value="FAD/NAD(P)-binding domain"/>
    <property type="match status" value="1"/>
</dbReference>
<comment type="caution">
    <text evidence="6">The sequence shown here is derived from an EMBL/GenBank/DDBJ whole genome shotgun (WGS) entry which is preliminary data.</text>
</comment>
<dbReference type="AlphaFoldDB" id="A0A3A3G3M1"/>
<reference evidence="7" key="1">
    <citation type="submission" date="2018-09" db="EMBL/GenBank/DDBJ databases">
        <authorList>
            <person name="Zhu H."/>
        </authorList>
    </citation>
    <scope>NUCLEOTIDE SEQUENCE [LARGE SCALE GENOMIC DNA]</scope>
    <source>
        <strain evidence="7">K1S02-23</strain>
    </source>
</reference>
<evidence type="ECO:0000256" key="4">
    <source>
        <dbReference type="ARBA" id="ARBA00022827"/>
    </source>
</evidence>
<keyword evidence="4" id="KW-0274">FAD</keyword>
<dbReference type="PROSITE" id="PS00624">
    <property type="entry name" value="GMC_OXRED_2"/>
    <property type="match status" value="1"/>
</dbReference>